<protein>
    <submittedName>
        <fullName evidence="1">SAM-dependent methyltransferase</fullName>
    </submittedName>
</protein>
<name>A0A9D1EQM1_9FIRM</name>
<dbReference type="GO" id="GO:0032259">
    <property type="term" value="P:methylation"/>
    <property type="evidence" value="ECO:0007669"/>
    <property type="project" value="UniProtKB-KW"/>
</dbReference>
<comment type="caution">
    <text evidence="1">The sequence shown here is derived from an EMBL/GenBank/DDBJ whole genome shotgun (WGS) entry which is preliminary data.</text>
</comment>
<reference evidence="1" key="1">
    <citation type="submission" date="2020-10" db="EMBL/GenBank/DDBJ databases">
        <authorList>
            <person name="Gilroy R."/>
        </authorList>
    </citation>
    <scope>NUCLEOTIDE SEQUENCE</scope>
    <source>
        <strain evidence="1">CHK190-19873</strain>
    </source>
</reference>
<evidence type="ECO:0000313" key="1">
    <source>
        <dbReference type="EMBL" id="HIS29936.1"/>
    </source>
</evidence>
<accession>A0A9D1EQM1</accession>
<organism evidence="1 2">
    <name type="scientific">Candidatus Limivivens intestinipullorum</name>
    <dbReference type="NCBI Taxonomy" id="2840858"/>
    <lineage>
        <taxon>Bacteria</taxon>
        <taxon>Bacillati</taxon>
        <taxon>Bacillota</taxon>
        <taxon>Clostridia</taxon>
        <taxon>Lachnospirales</taxon>
        <taxon>Lachnospiraceae</taxon>
        <taxon>Lachnospiraceae incertae sedis</taxon>
        <taxon>Candidatus Limivivens</taxon>
    </lineage>
</organism>
<keyword evidence="1" id="KW-0489">Methyltransferase</keyword>
<dbReference type="EMBL" id="DVIQ01000001">
    <property type="protein sequence ID" value="HIS29936.1"/>
    <property type="molecule type" value="Genomic_DNA"/>
</dbReference>
<feature type="non-terminal residue" evidence="1">
    <location>
        <position position="1"/>
    </location>
</feature>
<dbReference type="AlphaFoldDB" id="A0A9D1EQM1"/>
<dbReference type="GO" id="GO:0008168">
    <property type="term" value="F:methyltransferase activity"/>
    <property type="evidence" value="ECO:0007669"/>
    <property type="project" value="UniProtKB-KW"/>
</dbReference>
<sequence length="43" mass="4946">AQKLRDMGYEEVRLVDTAKEAFGSRRRAAMMMLGESRMLVGRK</sequence>
<gene>
    <name evidence="1" type="ORF">IAB44_00055</name>
</gene>
<keyword evidence="1" id="KW-0808">Transferase</keyword>
<reference evidence="1" key="2">
    <citation type="journal article" date="2021" name="PeerJ">
        <title>Extensive microbial diversity within the chicken gut microbiome revealed by metagenomics and culture.</title>
        <authorList>
            <person name="Gilroy R."/>
            <person name="Ravi A."/>
            <person name="Getino M."/>
            <person name="Pursley I."/>
            <person name="Horton D.L."/>
            <person name="Alikhan N.F."/>
            <person name="Baker D."/>
            <person name="Gharbi K."/>
            <person name="Hall N."/>
            <person name="Watson M."/>
            <person name="Adriaenssens E.M."/>
            <person name="Foster-Nyarko E."/>
            <person name="Jarju S."/>
            <person name="Secka A."/>
            <person name="Antonio M."/>
            <person name="Oren A."/>
            <person name="Chaudhuri R.R."/>
            <person name="La Ragione R."/>
            <person name="Hildebrand F."/>
            <person name="Pallen M.J."/>
        </authorList>
    </citation>
    <scope>NUCLEOTIDE SEQUENCE</scope>
    <source>
        <strain evidence="1">CHK190-19873</strain>
    </source>
</reference>
<proteinExistence type="predicted"/>
<dbReference type="Proteomes" id="UP000823935">
    <property type="component" value="Unassembled WGS sequence"/>
</dbReference>
<evidence type="ECO:0000313" key="2">
    <source>
        <dbReference type="Proteomes" id="UP000823935"/>
    </source>
</evidence>